<keyword evidence="2" id="KW-1185">Reference proteome</keyword>
<reference evidence="1" key="1">
    <citation type="submission" date="2014-03" db="EMBL/GenBank/DDBJ databases">
        <authorList>
            <person name="Casaregola S."/>
        </authorList>
    </citation>
    <scope>NUCLEOTIDE SEQUENCE [LARGE SCALE GENOMIC DNA]</scope>
    <source>
        <strain evidence="1">CLIB 918</strain>
    </source>
</reference>
<dbReference type="Proteomes" id="UP000242525">
    <property type="component" value="Unassembled WGS sequence"/>
</dbReference>
<sequence>MALFSGFNAPGTLQPSEIKNTDPIWGVTCEQKITLARRGGAPPGNGIPINYDLYNSQGGLIAGVRQVFPQNTYNNRASFYFNIVDIHGNTLLTISRDTRQVTNILMPAYHGPSYVRNIGCCVRRETGKGNSRKLLAYSREAQVTYNPDSVPKTFAHIRENTNGFSVICREGFLGADIVFTQPQLANTHDRTTISATFKTPHQGFLGLKSSKELELTPTQRAIVLAQAITFDYDGYGLQSYTQSLLLNQAGQGHLSYQDMLYVHYLRYQSDPEYRKTVDQHHNPLHAMPHQLGFSLR</sequence>
<evidence type="ECO:0000313" key="1">
    <source>
        <dbReference type="EMBL" id="CDO57408.1"/>
    </source>
</evidence>
<dbReference type="AlphaFoldDB" id="A0A0J9XIL6"/>
<protein>
    <submittedName>
        <fullName evidence="1">Uncharacterized protein</fullName>
    </submittedName>
</protein>
<comment type="caution">
    <text evidence="1">The sequence shown here is derived from an EMBL/GenBank/DDBJ whole genome shotgun (WGS) entry which is preliminary data.</text>
</comment>
<accession>A0A0J9XIL6</accession>
<name>A0A0J9XIL6_GEOCN</name>
<proteinExistence type="predicted"/>
<gene>
    <name evidence="1" type="ORF">BN980_GECA21s00725g</name>
</gene>
<organism evidence="1 2">
    <name type="scientific">Geotrichum candidum</name>
    <name type="common">Oospora lactis</name>
    <name type="synonym">Dipodascus geotrichum</name>
    <dbReference type="NCBI Taxonomy" id="1173061"/>
    <lineage>
        <taxon>Eukaryota</taxon>
        <taxon>Fungi</taxon>
        <taxon>Dikarya</taxon>
        <taxon>Ascomycota</taxon>
        <taxon>Saccharomycotina</taxon>
        <taxon>Dipodascomycetes</taxon>
        <taxon>Dipodascales</taxon>
        <taxon>Dipodascaceae</taxon>
        <taxon>Geotrichum</taxon>
    </lineage>
</organism>
<dbReference type="EMBL" id="CCBN010000021">
    <property type="protein sequence ID" value="CDO57408.1"/>
    <property type="molecule type" value="Genomic_DNA"/>
</dbReference>
<evidence type="ECO:0000313" key="2">
    <source>
        <dbReference type="Proteomes" id="UP000242525"/>
    </source>
</evidence>